<proteinExistence type="predicted"/>
<dbReference type="EMBL" id="JAGTUK010000001">
    <property type="protein sequence ID" value="MBS0022588.1"/>
    <property type="molecule type" value="Genomic_DNA"/>
</dbReference>
<dbReference type="RefSeq" id="WP_211539817.1">
    <property type="nucleotide sequence ID" value="NZ_JAGTUK010000001.1"/>
</dbReference>
<name>A0ABS5II63_9MICO</name>
<accession>A0ABS5II63</accession>
<comment type="caution">
    <text evidence="1">The sequence shown here is derived from an EMBL/GenBank/DDBJ whole genome shotgun (WGS) entry which is preliminary data.</text>
</comment>
<evidence type="ECO:0000313" key="2">
    <source>
        <dbReference type="Proteomes" id="UP000678243"/>
    </source>
</evidence>
<evidence type="ECO:0000313" key="1">
    <source>
        <dbReference type="EMBL" id="MBS0022588.1"/>
    </source>
</evidence>
<gene>
    <name evidence="1" type="ORF">KE274_00555</name>
</gene>
<keyword evidence="2" id="KW-1185">Reference proteome</keyword>
<reference evidence="1 2" key="1">
    <citation type="submission" date="2021-04" db="EMBL/GenBank/DDBJ databases">
        <title>Whole genome analysis of root endophytic bacterium Microbacterium paraoxydans ku-mp colonizing RP-bio226 rice variety.</title>
        <authorList>
            <person name="Ulaganathan K."/>
            <person name="Latha B."/>
        </authorList>
    </citation>
    <scope>NUCLEOTIDE SEQUENCE [LARGE SCALE GENOMIC DNA]</scope>
    <source>
        <strain evidence="2">ku-mp</strain>
    </source>
</reference>
<protein>
    <submittedName>
        <fullName evidence="1">DUF4258 domain-containing protein</fullName>
    </submittedName>
</protein>
<sequence length="193" mass="19969">MKPTVRDPMPASLGQPREAVVAASCAPDACAPGPSRGEPTQYEYSLSLPEGASLEAISDGSVAVVGSDGIVIGLFAAPWAKDATGAAVPTHYEIEGTALTQVVQHGSAAYPVMADPFWIPLFGLVARWTTHALNQAAKRNISHQAIQRAVQEGKSKPGNQAGTTLFNHNGIYVVVNNKTGAIITTYTAGGGGM</sequence>
<organism evidence="1 2">
    <name type="scientific">Microbacterium paraoxydans</name>
    <dbReference type="NCBI Taxonomy" id="199592"/>
    <lineage>
        <taxon>Bacteria</taxon>
        <taxon>Bacillati</taxon>
        <taxon>Actinomycetota</taxon>
        <taxon>Actinomycetes</taxon>
        <taxon>Micrococcales</taxon>
        <taxon>Microbacteriaceae</taxon>
        <taxon>Microbacterium</taxon>
    </lineage>
</organism>
<dbReference type="Proteomes" id="UP000678243">
    <property type="component" value="Unassembled WGS sequence"/>
</dbReference>